<name>A0A100XBC7_MYCTH</name>
<dbReference type="OMA" id="GWSCFGV"/>
<feature type="transmembrane region" description="Helical" evidence="6">
    <location>
        <begin position="65"/>
        <end position="85"/>
    </location>
</feature>
<dbReference type="RefSeq" id="WP_003925838.1">
    <property type="nucleotide sequence ID" value="NZ_BCTB01000003.1"/>
</dbReference>
<dbReference type="InterPro" id="IPR020846">
    <property type="entry name" value="MFS_dom"/>
</dbReference>
<dbReference type="PANTHER" id="PTHR42718:SF42">
    <property type="entry name" value="EXPORT PROTEIN"/>
    <property type="match status" value="1"/>
</dbReference>
<dbReference type="GO" id="GO:0022857">
    <property type="term" value="F:transmembrane transporter activity"/>
    <property type="evidence" value="ECO:0007669"/>
    <property type="project" value="InterPro"/>
</dbReference>
<gene>
    <name evidence="8" type="ORF">RMCT_0431</name>
</gene>
<evidence type="ECO:0000256" key="6">
    <source>
        <dbReference type="SAM" id="Phobius"/>
    </source>
</evidence>
<reference evidence="9" key="2">
    <citation type="submission" date="2016-02" db="EMBL/GenBank/DDBJ databases">
        <title>Draft genome sequence of five rapidly growing Mycobacterium species.</title>
        <authorList>
            <person name="Katahira K."/>
            <person name="Gotou Y."/>
            <person name="Iida K."/>
            <person name="Ogura Y."/>
            <person name="Hayashi T."/>
        </authorList>
    </citation>
    <scope>NUCLEOTIDE SEQUENCE [LARGE SCALE GENOMIC DNA]</scope>
    <source>
        <strain evidence="9">JCM6362</strain>
    </source>
</reference>
<feature type="transmembrane region" description="Helical" evidence="6">
    <location>
        <begin position="92"/>
        <end position="111"/>
    </location>
</feature>
<dbReference type="InterPro" id="IPR036259">
    <property type="entry name" value="MFS_trans_sf"/>
</dbReference>
<feature type="transmembrane region" description="Helical" evidence="6">
    <location>
        <begin position="25"/>
        <end position="45"/>
    </location>
</feature>
<dbReference type="PRINTS" id="PR01036">
    <property type="entry name" value="TCRTETB"/>
</dbReference>
<evidence type="ECO:0000256" key="4">
    <source>
        <dbReference type="ARBA" id="ARBA00023136"/>
    </source>
</evidence>
<dbReference type="OrthoDB" id="9781469at2"/>
<evidence type="ECO:0000256" key="3">
    <source>
        <dbReference type="ARBA" id="ARBA00022989"/>
    </source>
</evidence>
<dbReference type="PROSITE" id="PS50850">
    <property type="entry name" value="MFS"/>
    <property type="match status" value="1"/>
</dbReference>
<comment type="subcellular location">
    <subcellularLocation>
        <location evidence="1">Cell membrane</location>
        <topology evidence="1">Multi-pass membrane protein</topology>
    </subcellularLocation>
</comment>
<evidence type="ECO:0000256" key="2">
    <source>
        <dbReference type="ARBA" id="ARBA00022692"/>
    </source>
</evidence>
<feature type="transmembrane region" description="Helical" evidence="6">
    <location>
        <begin position="340"/>
        <end position="360"/>
    </location>
</feature>
<dbReference type="PANTHER" id="PTHR42718">
    <property type="entry name" value="MAJOR FACILITATOR SUPERFAMILY MULTIDRUG TRANSPORTER MFSC"/>
    <property type="match status" value="1"/>
</dbReference>
<dbReference type="Gene3D" id="1.20.1720.10">
    <property type="entry name" value="Multidrug resistance protein D"/>
    <property type="match status" value="1"/>
</dbReference>
<evidence type="ECO:0000259" key="7">
    <source>
        <dbReference type="PROSITE" id="PS50850"/>
    </source>
</evidence>
<feature type="transmembrane region" description="Helical" evidence="6">
    <location>
        <begin position="283"/>
        <end position="301"/>
    </location>
</feature>
<evidence type="ECO:0000313" key="9">
    <source>
        <dbReference type="Proteomes" id="UP000069654"/>
    </source>
</evidence>
<feature type="compositionally biased region" description="Basic and acidic residues" evidence="5">
    <location>
        <begin position="549"/>
        <end position="558"/>
    </location>
</feature>
<dbReference type="SUPFAM" id="SSF103473">
    <property type="entry name" value="MFS general substrate transporter"/>
    <property type="match status" value="1"/>
</dbReference>
<accession>A0A100XBC7</accession>
<feature type="transmembrane region" description="Helical" evidence="6">
    <location>
        <begin position="485"/>
        <end position="507"/>
    </location>
</feature>
<feature type="transmembrane region" description="Helical" evidence="6">
    <location>
        <begin position="117"/>
        <end position="139"/>
    </location>
</feature>
<feature type="region of interest" description="Disordered" evidence="5">
    <location>
        <begin position="530"/>
        <end position="558"/>
    </location>
</feature>
<dbReference type="Gene3D" id="1.20.1250.20">
    <property type="entry name" value="MFS general substrate transporter like domains"/>
    <property type="match status" value="1"/>
</dbReference>
<protein>
    <submittedName>
        <fullName evidence="8">Arabinose efflux permease family protein</fullName>
    </submittedName>
</protein>
<organism evidence="8 9">
    <name type="scientific">Mycolicibacterium thermoresistibile</name>
    <name type="common">Mycobacterium thermoresistibile</name>
    <dbReference type="NCBI Taxonomy" id="1797"/>
    <lineage>
        <taxon>Bacteria</taxon>
        <taxon>Bacillati</taxon>
        <taxon>Actinomycetota</taxon>
        <taxon>Actinomycetes</taxon>
        <taxon>Mycobacteriales</taxon>
        <taxon>Mycobacteriaceae</taxon>
        <taxon>Mycolicibacterium</taxon>
    </lineage>
</organism>
<feature type="transmembrane region" description="Helical" evidence="6">
    <location>
        <begin position="151"/>
        <end position="176"/>
    </location>
</feature>
<evidence type="ECO:0000256" key="5">
    <source>
        <dbReference type="SAM" id="MobiDB-lite"/>
    </source>
</evidence>
<dbReference type="Proteomes" id="UP000069654">
    <property type="component" value="Unassembled WGS sequence"/>
</dbReference>
<comment type="caution">
    <text evidence="8">The sequence shown here is derived from an EMBL/GenBank/DDBJ whole genome shotgun (WGS) entry which is preliminary data.</text>
</comment>
<feature type="transmembrane region" description="Helical" evidence="6">
    <location>
        <begin position="182"/>
        <end position="201"/>
    </location>
</feature>
<dbReference type="GO" id="GO:0005886">
    <property type="term" value="C:plasma membrane"/>
    <property type="evidence" value="ECO:0007669"/>
    <property type="project" value="UniProtKB-SubCell"/>
</dbReference>
<evidence type="ECO:0000313" key="8">
    <source>
        <dbReference type="EMBL" id="GAT13460.1"/>
    </source>
</evidence>
<dbReference type="AlphaFoldDB" id="A0A100XBC7"/>
<feature type="transmembrane region" description="Helical" evidence="6">
    <location>
        <begin position="416"/>
        <end position="434"/>
    </location>
</feature>
<sequence length="558" mass="57910">MVDALSQPGQDIGASVAALSTRARVWLLTVACMGVALVISSMVALNAALPDIAVETAATQSQLTWVVDGYTLVLACLLLPAGAIGDRYGRRGAMLVGLGLFTVASAAPLVLDGPLTLILSRMVAGVGAAFVMPATLSLLTAAYPRAQRNKAVGIWAAVAGSGAVVGFLGTGVLLHFWSWPSIFWAFTVSGAGLFVLACTVASSRDHRATPLDWPGAVLIGGAVAVFVYGVLEAPVHGWTHPVVYGSMAAGVALALAFAVVELRSAHPLLDIRLFAKPDFTTGAVGVTFFFLANFGFFFVSMQYMQLMLGYSALQTAFALTPLTIPLLLLSVTTQWYLPRLGLRAVISTGLLLIAAGLFYARTLEIASPYLDLAVPLLIMSTGIGLCTAPSTSAIMGAVPDEKHGVASAVNDTTREIGAALGIAVAGSVLAAEYGDRLRPHLGALPEPVRQAASNSLAEALEAARQLGPQGARLAEFAQSAFLEAMHVSLIVLGALCALAAAFVAVWAPGRDGRQYGFVERWTSRWSGEEAGGAVAEHDDGGVRAATGDGWEHGTVDDP</sequence>
<feature type="transmembrane region" description="Helical" evidence="6">
    <location>
        <begin position="372"/>
        <end position="395"/>
    </location>
</feature>
<keyword evidence="3 6" id="KW-1133">Transmembrane helix</keyword>
<feature type="transmembrane region" description="Helical" evidence="6">
    <location>
        <begin position="243"/>
        <end position="262"/>
    </location>
</feature>
<feature type="domain" description="Major facilitator superfamily (MFS) profile" evidence="7">
    <location>
        <begin position="27"/>
        <end position="511"/>
    </location>
</feature>
<evidence type="ECO:0000256" key="1">
    <source>
        <dbReference type="ARBA" id="ARBA00004651"/>
    </source>
</evidence>
<keyword evidence="4 6" id="KW-0472">Membrane</keyword>
<keyword evidence="2 6" id="KW-0812">Transmembrane</keyword>
<feature type="transmembrane region" description="Helical" evidence="6">
    <location>
        <begin position="213"/>
        <end position="231"/>
    </location>
</feature>
<proteinExistence type="predicted"/>
<reference evidence="8 9" key="1">
    <citation type="journal article" date="2016" name="Genome Announc.">
        <title>Draft Genome Sequences of Five Rapidly Growing Mycobacterium Species, M. thermoresistibile, M. fortuitum subsp. acetamidolyticum, M. canariasense, M. brisbanense, and M. novocastrense.</title>
        <authorList>
            <person name="Katahira K."/>
            <person name="Ogura Y."/>
            <person name="Gotoh Y."/>
            <person name="Hayashi T."/>
        </authorList>
    </citation>
    <scope>NUCLEOTIDE SEQUENCE [LARGE SCALE GENOMIC DNA]</scope>
    <source>
        <strain evidence="8 9">JCM6362</strain>
    </source>
</reference>
<dbReference type="STRING" id="1797.RMCT_0431"/>
<feature type="transmembrane region" description="Helical" evidence="6">
    <location>
        <begin position="307"/>
        <end position="328"/>
    </location>
</feature>
<dbReference type="InterPro" id="IPR011701">
    <property type="entry name" value="MFS"/>
</dbReference>
<dbReference type="EMBL" id="BCTB01000003">
    <property type="protein sequence ID" value="GAT13460.1"/>
    <property type="molecule type" value="Genomic_DNA"/>
</dbReference>
<dbReference type="Pfam" id="PF07690">
    <property type="entry name" value="MFS_1"/>
    <property type="match status" value="1"/>
</dbReference>
<dbReference type="CDD" id="cd17321">
    <property type="entry name" value="MFS_MMR_MDR_like"/>
    <property type="match status" value="1"/>
</dbReference>